<sequence>MKNTKDNKKDKKVLIGALGIAAVIAAGSTFAWFTSSDEVTNRLTASADYGVSITETFTPPNNDWLPGQTIKKEVSAVNTGNVDAFVRMDLTHVISGKVLDPAGVAIAATIPENAVKIDTNKANWRETYQTGELVVIKGEAAAEANATALGYEFKDGAVLVDSHVFTPTEDGLYIFRRQIDGTTYSFSGYYKKGTDYYKLNNAVLDNGDFTVDILNLQNVANSVPTAEQIAAVKLAASKNLPAITEDNTTAVYDSANNKIVLTYGGADGDTTSTDDNIIININLAENFADNWTYLNDFAGDSKTTNGHFYLNKILAAGATSDKLVASVTLDGAVKNQAFTDLTYDLTVGLDSVQISPDEEKTAASYVVGVNSAWAPAEAAKSGDAITWTKQ</sequence>
<evidence type="ECO:0000313" key="2">
    <source>
        <dbReference type="Proteomes" id="UP000245720"/>
    </source>
</evidence>
<dbReference type="OrthoDB" id="1819951at2"/>
<organism evidence="1 2">
    <name type="scientific">Ruminococcus flavefaciens</name>
    <dbReference type="NCBI Taxonomy" id="1265"/>
    <lineage>
        <taxon>Bacteria</taxon>
        <taxon>Bacillati</taxon>
        <taxon>Bacillota</taxon>
        <taxon>Clostridia</taxon>
        <taxon>Eubacteriales</taxon>
        <taxon>Oscillospiraceae</taxon>
        <taxon>Ruminococcus</taxon>
    </lineage>
</organism>
<dbReference type="EMBL" id="QGDI01000015">
    <property type="protein sequence ID" value="PWJ10237.1"/>
    <property type="molecule type" value="Genomic_DNA"/>
</dbReference>
<dbReference type="RefSeq" id="WP_109727803.1">
    <property type="nucleotide sequence ID" value="NZ_CAMOTJ010000007.1"/>
</dbReference>
<gene>
    <name evidence="1" type="ORF">IE37_03127</name>
</gene>
<dbReference type="InterPro" id="IPR023833">
    <property type="entry name" value="Signal_pept_SipW-depend-type"/>
</dbReference>
<comment type="caution">
    <text evidence="1">The sequence shown here is derived from an EMBL/GenBank/DDBJ whole genome shotgun (WGS) entry which is preliminary data.</text>
</comment>
<dbReference type="NCBIfam" id="TIGR04088">
    <property type="entry name" value="cognate_SipW"/>
    <property type="match status" value="1"/>
</dbReference>
<dbReference type="InterPro" id="IPR024008">
    <property type="entry name" value="BsaA"/>
</dbReference>
<dbReference type="Proteomes" id="UP000245720">
    <property type="component" value="Unassembled WGS sequence"/>
</dbReference>
<reference evidence="1 2" key="1">
    <citation type="submission" date="2018-05" db="EMBL/GenBank/DDBJ databases">
        <title>The Hungate 1000. A catalogue of reference genomes from the rumen microbiome.</title>
        <authorList>
            <person name="Kelly W."/>
        </authorList>
    </citation>
    <scope>NUCLEOTIDE SEQUENCE [LARGE SCALE GENOMIC DNA]</scope>
    <source>
        <strain evidence="1 2">SAb67</strain>
    </source>
</reference>
<protein>
    <submittedName>
        <fullName evidence="1">Alternate signal-mediated exported protein</fullName>
    </submittedName>
</protein>
<dbReference type="NCBIfam" id="TIGR04090">
    <property type="entry name" value="exp_by_SipW_IV"/>
    <property type="match status" value="1"/>
</dbReference>
<name>A0A315XVG9_RUMFL</name>
<dbReference type="AlphaFoldDB" id="A0A315XVG9"/>
<evidence type="ECO:0000313" key="1">
    <source>
        <dbReference type="EMBL" id="PWJ10237.1"/>
    </source>
</evidence>
<accession>A0A315XVG9</accession>
<proteinExistence type="predicted"/>